<name>A0A501WW72_9RHOB</name>
<gene>
    <name evidence="2" type="ORF">FJM51_12150</name>
</gene>
<dbReference type="EMBL" id="VFRP01000011">
    <property type="protein sequence ID" value="TPE50136.1"/>
    <property type="molecule type" value="Genomic_DNA"/>
</dbReference>
<keyword evidence="3" id="KW-1185">Reference proteome</keyword>
<evidence type="ECO:0000259" key="1">
    <source>
        <dbReference type="Pfam" id="PF20172"/>
    </source>
</evidence>
<feature type="domain" description="DUF6538" evidence="1">
    <location>
        <begin position="9"/>
        <end position="61"/>
    </location>
</feature>
<organism evidence="2 3">
    <name type="scientific">Amaricoccus solimangrovi</name>
    <dbReference type="NCBI Taxonomy" id="2589815"/>
    <lineage>
        <taxon>Bacteria</taxon>
        <taxon>Pseudomonadati</taxon>
        <taxon>Pseudomonadota</taxon>
        <taxon>Alphaproteobacteria</taxon>
        <taxon>Rhodobacterales</taxon>
        <taxon>Paracoccaceae</taxon>
        <taxon>Amaricoccus</taxon>
    </lineage>
</organism>
<dbReference type="InterPro" id="IPR046668">
    <property type="entry name" value="DUF6538"/>
</dbReference>
<dbReference type="Pfam" id="PF20172">
    <property type="entry name" value="DUF6538"/>
    <property type="match status" value="1"/>
</dbReference>
<comment type="caution">
    <text evidence="2">The sequence shown here is derived from an EMBL/GenBank/DDBJ whole genome shotgun (WGS) entry which is preliminary data.</text>
</comment>
<evidence type="ECO:0000313" key="3">
    <source>
        <dbReference type="Proteomes" id="UP000319255"/>
    </source>
</evidence>
<reference evidence="2 3" key="1">
    <citation type="submission" date="2019-06" db="EMBL/GenBank/DDBJ databases">
        <title>A novel bacterium of genus Amaricoccus, isolated from marine sediment.</title>
        <authorList>
            <person name="Huang H."/>
            <person name="Mo K."/>
            <person name="Hu Y."/>
        </authorList>
    </citation>
    <scope>NUCLEOTIDE SEQUENCE [LARGE SCALE GENOMIC DNA]</scope>
    <source>
        <strain evidence="2 3">HB172011</strain>
    </source>
</reference>
<evidence type="ECO:0000313" key="2">
    <source>
        <dbReference type="EMBL" id="TPE50136.1"/>
    </source>
</evidence>
<protein>
    <recommendedName>
        <fullName evidence="1">DUF6538 domain-containing protein</fullName>
    </recommendedName>
</protein>
<accession>A0A501WW72</accession>
<sequence length="195" mass="21481">MARHNEGNCLYQRGGRWCFKQRVPRRFERPDPRRPVRIALRTDSEREAPGIAAGLWACWEALEAGNTTDAKAGHYATLKLAEAHGFTCRPATDLAAGDFEALHARVESPVHPGGAVAIGAEPNAALGLVASPRPRLSEVLEDFVALTSDRLKGKNEGQIRRWKNVRIRSVANMTKVFGDKPINQITCEDAVAFRT</sequence>
<dbReference type="Proteomes" id="UP000319255">
    <property type="component" value="Unassembled WGS sequence"/>
</dbReference>
<dbReference type="AlphaFoldDB" id="A0A501WW72"/>
<dbReference type="OrthoDB" id="7222937at2"/>
<dbReference type="RefSeq" id="WP_140454420.1">
    <property type="nucleotide sequence ID" value="NZ_VFRP01000011.1"/>
</dbReference>
<proteinExistence type="predicted"/>